<dbReference type="EMBL" id="VLLB01000001">
    <property type="protein sequence ID" value="TWI69245.1"/>
    <property type="molecule type" value="Genomic_DNA"/>
</dbReference>
<accession>A0A562RJK1</accession>
<dbReference type="InterPro" id="IPR042099">
    <property type="entry name" value="ANL_N_sf"/>
</dbReference>
<dbReference type="OrthoDB" id="9766486at2"/>
<dbReference type="Proteomes" id="UP000318431">
    <property type="component" value="Unassembled WGS sequence"/>
</dbReference>
<evidence type="ECO:0000256" key="2">
    <source>
        <dbReference type="ARBA" id="ARBA00022598"/>
    </source>
</evidence>
<proteinExistence type="inferred from homology"/>
<dbReference type="Gene3D" id="3.40.50.12780">
    <property type="entry name" value="N-terminal domain of ligase-like"/>
    <property type="match status" value="1"/>
</dbReference>
<evidence type="ECO:0000256" key="1">
    <source>
        <dbReference type="ARBA" id="ARBA00006432"/>
    </source>
</evidence>
<dbReference type="RefSeq" id="WP_158643050.1">
    <property type="nucleotide sequence ID" value="NZ_VLLB01000001.1"/>
</dbReference>
<comment type="caution">
    <text evidence="3">The sequence shown here is derived from an EMBL/GenBank/DDBJ whole genome shotgun (WGS) entry which is preliminary data.</text>
</comment>
<dbReference type="SUPFAM" id="SSF56801">
    <property type="entry name" value="Acetyl-CoA synthetase-like"/>
    <property type="match status" value="1"/>
</dbReference>
<gene>
    <name evidence="3" type="ORF">IP91_00312</name>
</gene>
<sequence>MSEPVPADGTTIGEIASRGDITLMGCLYDPVVTDCALAGQWFWTGDLAVIEHDGYIEIKDRSKGIIISGGEYFVSRN</sequence>
<dbReference type="AlphaFoldDB" id="A0A562RJK1"/>
<dbReference type="PANTHER" id="PTHR43859">
    <property type="entry name" value="ACYL-ACTIVATING ENZYME"/>
    <property type="match status" value="1"/>
</dbReference>
<keyword evidence="4" id="KW-1185">Reference proteome</keyword>
<keyword evidence="2" id="KW-0436">Ligase</keyword>
<protein>
    <submittedName>
        <fullName evidence="3">Fatty-acyl-CoA synthase</fullName>
    </submittedName>
</protein>
<evidence type="ECO:0000313" key="3">
    <source>
        <dbReference type="EMBL" id="TWI69245.1"/>
    </source>
</evidence>
<organism evidence="3 4">
    <name type="scientific">Pseudoduganella lurida</name>
    <dbReference type="NCBI Taxonomy" id="1036180"/>
    <lineage>
        <taxon>Bacteria</taxon>
        <taxon>Pseudomonadati</taxon>
        <taxon>Pseudomonadota</taxon>
        <taxon>Betaproteobacteria</taxon>
        <taxon>Burkholderiales</taxon>
        <taxon>Oxalobacteraceae</taxon>
        <taxon>Telluria group</taxon>
        <taxon>Pseudoduganella</taxon>
    </lineage>
</organism>
<evidence type="ECO:0000313" key="4">
    <source>
        <dbReference type="Proteomes" id="UP000318431"/>
    </source>
</evidence>
<name>A0A562RJK1_9BURK</name>
<dbReference type="GO" id="GO:0016874">
    <property type="term" value="F:ligase activity"/>
    <property type="evidence" value="ECO:0007669"/>
    <property type="project" value="UniProtKB-KW"/>
</dbReference>
<reference evidence="3 4" key="1">
    <citation type="journal article" date="2015" name="Stand. Genomic Sci.">
        <title>Genomic Encyclopedia of Bacterial and Archaeal Type Strains, Phase III: the genomes of soil and plant-associated and newly described type strains.</title>
        <authorList>
            <person name="Whitman W.B."/>
            <person name="Woyke T."/>
            <person name="Klenk H.P."/>
            <person name="Zhou Y."/>
            <person name="Lilburn T.G."/>
            <person name="Beck B.J."/>
            <person name="De Vos P."/>
            <person name="Vandamme P."/>
            <person name="Eisen J.A."/>
            <person name="Garrity G."/>
            <person name="Hugenholtz P."/>
            <person name="Kyrpides N.C."/>
        </authorList>
    </citation>
    <scope>NUCLEOTIDE SEQUENCE [LARGE SCALE GENOMIC DNA]</scope>
    <source>
        <strain evidence="3 4">CGMCC 1.10822</strain>
    </source>
</reference>
<dbReference type="PANTHER" id="PTHR43859:SF7">
    <property type="entry name" value="ACETATE_BUTYRATE--COA LIGASE AAE7, PEROXISOMAL"/>
    <property type="match status" value="1"/>
</dbReference>
<comment type="similarity">
    <text evidence="1">Belongs to the ATP-dependent AMP-binding enzyme family.</text>
</comment>